<protein>
    <recommendedName>
        <fullName evidence="1">Conserved Oligomeric Golgi complex subunit 6 C-terminal domain-containing protein</fullName>
    </recommendedName>
</protein>
<evidence type="ECO:0000259" key="1">
    <source>
        <dbReference type="Pfam" id="PF20653"/>
    </source>
</evidence>
<sequence>MIKALMEGNEDVLVSEEASTILANTGLINLYQKASAHDRNQGPLSAIPGMDAATINSILVQFDVYLAQPDKYQLDQVAKISSARTRYITLISFSNMTLIFWHILYVHSDAVLRISCHFLYQTIIEIEIVKVLLYD</sequence>
<gene>
    <name evidence="2" type="ORF">OESDEN_24295</name>
</gene>
<keyword evidence="3" id="KW-1185">Reference proteome</keyword>
<dbReference type="Pfam" id="PF20653">
    <property type="entry name" value="COG6_C"/>
    <property type="match status" value="1"/>
</dbReference>
<dbReference type="AlphaFoldDB" id="A0A0B1RWS6"/>
<reference evidence="2 3" key="1">
    <citation type="submission" date="2014-03" db="EMBL/GenBank/DDBJ databases">
        <title>Draft genome of the hookworm Oesophagostomum dentatum.</title>
        <authorList>
            <person name="Mitreva M."/>
        </authorList>
    </citation>
    <scope>NUCLEOTIDE SEQUENCE [LARGE SCALE GENOMIC DNA]</scope>
    <source>
        <strain evidence="2 3">OD-Hann</strain>
    </source>
</reference>
<proteinExistence type="predicted"/>
<dbReference type="EMBL" id="KN612105">
    <property type="protein sequence ID" value="KHJ76086.1"/>
    <property type="molecule type" value="Genomic_DNA"/>
</dbReference>
<dbReference type="OrthoDB" id="272987at2759"/>
<organism evidence="2 3">
    <name type="scientific">Oesophagostomum dentatum</name>
    <name type="common">Nodular worm</name>
    <dbReference type="NCBI Taxonomy" id="61180"/>
    <lineage>
        <taxon>Eukaryota</taxon>
        <taxon>Metazoa</taxon>
        <taxon>Ecdysozoa</taxon>
        <taxon>Nematoda</taxon>
        <taxon>Chromadorea</taxon>
        <taxon>Rhabditida</taxon>
        <taxon>Rhabditina</taxon>
        <taxon>Rhabditomorpha</taxon>
        <taxon>Strongyloidea</taxon>
        <taxon>Strongylidae</taxon>
        <taxon>Oesophagostomum</taxon>
    </lineage>
</organism>
<evidence type="ECO:0000313" key="2">
    <source>
        <dbReference type="EMBL" id="KHJ76086.1"/>
    </source>
</evidence>
<dbReference type="Proteomes" id="UP000053660">
    <property type="component" value="Unassembled WGS sequence"/>
</dbReference>
<feature type="domain" description="Conserved Oligomeric Golgi complex subunit 6 C-terminal" evidence="1">
    <location>
        <begin position="2"/>
        <end position="88"/>
    </location>
</feature>
<evidence type="ECO:0000313" key="3">
    <source>
        <dbReference type="Proteomes" id="UP000053660"/>
    </source>
</evidence>
<dbReference type="InterPro" id="IPR048369">
    <property type="entry name" value="COG6_C"/>
</dbReference>
<name>A0A0B1RWS6_OESDE</name>
<accession>A0A0B1RWS6</accession>